<dbReference type="OrthoDB" id="2427395at2"/>
<gene>
    <name evidence="1" type="ORF">K8V35_00050</name>
    <name evidence="2" type="ORF">SAMN05192557_1566</name>
</gene>
<evidence type="ECO:0000313" key="1">
    <source>
        <dbReference type="EMBL" id="HJE18729.1"/>
    </source>
</evidence>
<organism evidence="2 3">
    <name type="scientific">Aliicoccus persicus</name>
    <dbReference type="NCBI Taxonomy" id="930138"/>
    <lineage>
        <taxon>Bacteria</taxon>
        <taxon>Bacillati</taxon>
        <taxon>Bacillota</taxon>
        <taxon>Bacilli</taxon>
        <taxon>Bacillales</taxon>
        <taxon>Staphylococcaceae</taxon>
        <taxon>Aliicoccus</taxon>
    </lineage>
</organism>
<sequence>MKSFNVVSIHLKENTEYYELNFSEGIIINSEIGEDPWLIEVSLKNSWKDRLEKYLNQDIDILVKITRPTNNPAHFVGKLVDINDVEEFISVIFKGRLETRDPNYPVDLLEELLDKGYSGEDLVDRFRQNLGTRKES</sequence>
<dbReference type="AlphaFoldDB" id="A0A662Z4K3"/>
<protein>
    <submittedName>
        <fullName evidence="1">YwpF-like family protein</fullName>
    </submittedName>
    <submittedName>
        <fullName evidence="2">YwpF-like protein</fullName>
    </submittedName>
</protein>
<dbReference type="Pfam" id="PF14183">
    <property type="entry name" value="YwpF"/>
    <property type="match status" value="1"/>
</dbReference>
<evidence type="ECO:0000313" key="2">
    <source>
        <dbReference type="EMBL" id="SEW08605.1"/>
    </source>
</evidence>
<proteinExistence type="predicted"/>
<reference evidence="1" key="3">
    <citation type="submission" date="2021-09" db="EMBL/GenBank/DDBJ databases">
        <authorList>
            <person name="Gilroy R."/>
        </authorList>
    </citation>
    <scope>NUCLEOTIDE SEQUENCE</scope>
    <source>
        <strain evidence="1">6019</strain>
    </source>
</reference>
<dbReference type="InterPro" id="IPR025573">
    <property type="entry name" value="YwpF"/>
</dbReference>
<reference evidence="2 3" key="1">
    <citation type="submission" date="2016-10" db="EMBL/GenBank/DDBJ databases">
        <authorList>
            <person name="Varghese N."/>
            <person name="Submissions S."/>
        </authorList>
    </citation>
    <scope>NUCLEOTIDE SEQUENCE [LARGE SCALE GENOMIC DNA]</scope>
    <source>
        <strain evidence="2 3">IBRC-M10081</strain>
    </source>
</reference>
<keyword evidence="3" id="KW-1185">Reference proteome</keyword>
<name>A0A662Z4K3_9STAP</name>
<accession>A0A662Z4K3</accession>
<reference evidence="1" key="2">
    <citation type="journal article" date="2021" name="PeerJ">
        <title>Extensive microbial diversity within the chicken gut microbiome revealed by metagenomics and culture.</title>
        <authorList>
            <person name="Gilroy R."/>
            <person name="Ravi A."/>
            <person name="Getino M."/>
            <person name="Pursley I."/>
            <person name="Horton D.L."/>
            <person name="Alikhan N.F."/>
            <person name="Baker D."/>
            <person name="Gharbi K."/>
            <person name="Hall N."/>
            <person name="Watson M."/>
            <person name="Adriaenssens E.M."/>
            <person name="Foster-Nyarko E."/>
            <person name="Jarju S."/>
            <person name="Secka A."/>
            <person name="Antonio M."/>
            <person name="Oren A."/>
            <person name="Chaudhuri R.R."/>
            <person name="La Ragione R."/>
            <person name="Hildebrand F."/>
            <person name="Pallen M.J."/>
        </authorList>
    </citation>
    <scope>NUCLEOTIDE SEQUENCE</scope>
    <source>
        <strain evidence="1">6019</strain>
    </source>
</reference>
<dbReference type="EMBL" id="DYYI01000001">
    <property type="protein sequence ID" value="HJE18729.1"/>
    <property type="molecule type" value="Genomic_DNA"/>
</dbReference>
<dbReference type="Proteomes" id="UP000243605">
    <property type="component" value="Unassembled WGS sequence"/>
</dbReference>
<dbReference type="Proteomes" id="UP000763505">
    <property type="component" value="Unassembled WGS sequence"/>
</dbReference>
<evidence type="ECO:0000313" key="3">
    <source>
        <dbReference type="Proteomes" id="UP000243605"/>
    </source>
</evidence>
<dbReference type="EMBL" id="FOIT01000004">
    <property type="protein sequence ID" value="SEW08605.1"/>
    <property type="molecule type" value="Genomic_DNA"/>
</dbReference>
<dbReference type="RefSeq" id="WP_091475469.1">
    <property type="nucleotide sequence ID" value="NZ_FOIT01000004.1"/>
</dbReference>